<evidence type="ECO:0000313" key="3">
    <source>
        <dbReference type="Proteomes" id="UP000183642"/>
    </source>
</evidence>
<dbReference type="EMBL" id="FOWE01000006">
    <property type="protein sequence ID" value="SFO34903.1"/>
    <property type="molecule type" value="Genomic_DNA"/>
</dbReference>
<name>A0A1I5GG76_9ACTN</name>
<accession>A0A1I5GG76</accession>
<proteinExistence type="predicted"/>
<evidence type="ECO:0000259" key="1">
    <source>
        <dbReference type="Pfam" id="PF20469"/>
    </source>
</evidence>
<keyword evidence="3" id="KW-1185">Reference proteome</keyword>
<dbReference type="RefSeq" id="WP_075014157.1">
    <property type="nucleotide sequence ID" value="NZ_FOWE01000006.1"/>
</dbReference>
<dbReference type="OrthoDB" id="9152042at2"/>
<dbReference type="InterPro" id="IPR034139">
    <property type="entry name" value="TOPRIM_OLD"/>
</dbReference>
<organism evidence="2 3">
    <name type="scientific">Geodermatophilus obscurus</name>
    <dbReference type="NCBI Taxonomy" id="1861"/>
    <lineage>
        <taxon>Bacteria</taxon>
        <taxon>Bacillati</taxon>
        <taxon>Actinomycetota</taxon>
        <taxon>Actinomycetes</taxon>
        <taxon>Geodermatophilales</taxon>
        <taxon>Geodermatophilaceae</taxon>
        <taxon>Geodermatophilus</taxon>
    </lineage>
</organism>
<dbReference type="Pfam" id="PF20469">
    <property type="entry name" value="OLD-like_TOPRIM"/>
    <property type="match status" value="1"/>
</dbReference>
<evidence type="ECO:0000313" key="2">
    <source>
        <dbReference type="EMBL" id="SFO34903.1"/>
    </source>
</evidence>
<protein>
    <recommendedName>
        <fullName evidence="1">OLD protein-like TOPRIM domain-containing protein</fullName>
    </recommendedName>
</protein>
<feature type="domain" description="OLD protein-like TOPRIM" evidence="1">
    <location>
        <begin position="11"/>
        <end position="56"/>
    </location>
</feature>
<dbReference type="Proteomes" id="UP000183642">
    <property type="component" value="Unassembled WGS sequence"/>
</dbReference>
<sequence>MTAAAPLPVAARTVVLVEGVSDRAAVLAAARGQGRDLTAEGVHVVAMGGATAVRRHLARVTAGPPGVRVRGLYDLAEEGFFRRALGAADGQDLTAAGFFACVADLEEELIRAVGTAGVEAVVREHSEARALATFRRQPAQCGRRPEAQLHRFLGTTSGRKARYARALVEHLDPPAVPAPLRRLLACT</sequence>
<reference evidence="3" key="1">
    <citation type="submission" date="2016-10" db="EMBL/GenBank/DDBJ databases">
        <authorList>
            <person name="Varghese N."/>
            <person name="Submissions S."/>
        </authorList>
    </citation>
    <scope>NUCLEOTIDE SEQUENCE [LARGE SCALE GENOMIC DNA]</scope>
    <source>
        <strain evidence="3">DSM 43161</strain>
    </source>
</reference>
<dbReference type="AlphaFoldDB" id="A0A1I5GG76"/>
<gene>
    <name evidence="2" type="ORF">SAMN05660359_02855</name>
</gene>